<evidence type="ECO:0000313" key="2">
    <source>
        <dbReference type="Proteomes" id="UP000004995"/>
    </source>
</evidence>
<reference evidence="2" key="1">
    <citation type="journal article" date="2012" name="Nat. Biotechnol.">
        <title>Reference genome sequence of the model plant Setaria.</title>
        <authorList>
            <person name="Bennetzen J.L."/>
            <person name="Schmutz J."/>
            <person name="Wang H."/>
            <person name="Percifield R."/>
            <person name="Hawkins J."/>
            <person name="Pontaroli A.C."/>
            <person name="Estep M."/>
            <person name="Feng L."/>
            <person name="Vaughn J.N."/>
            <person name="Grimwood J."/>
            <person name="Jenkins J."/>
            <person name="Barry K."/>
            <person name="Lindquist E."/>
            <person name="Hellsten U."/>
            <person name="Deshpande S."/>
            <person name="Wang X."/>
            <person name="Wu X."/>
            <person name="Mitros T."/>
            <person name="Triplett J."/>
            <person name="Yang X."/>
            <person name="Ye C.Y."/>
            <person name="Mauro-Herrera M."/>
            <person name="Wang L."/>
            <person name="Li P."/>
            <person name="Sharma M."/>
            <person name="Sharma R."/>
            <person name="Ronald P.C."/>
            <person name="Panaud O."/>
            <person name="Kellogg E.A."/>
            <person name="Brutnell T.P."/>
            <person name="Doust A.N."/>
            <person name="Tuskan G.A."/>
            <person name="Rokhsar D."/>
            <person name="Devos K.M."/>
        </authorList>
    </citation>
    <scope>NUCLEOTIDE SEQUENCE [LARGE SCALE GENOMIC DNA]</scope>
    <source>
        <strain evidence="2">cv. Yugu1</strain>
    </source>
</reference>
<proteinExistence type="predicted"/>
<dbReference type="EnsemblPlants" id="KQL22652">
    <property type="protein sequence ID" value="KQL22652"/>
    <property type="gene ID" value="SETIT_033695mg"/>
</dbReference>
<evidence type="ECO:0000313" key="1">
    <source>
        <dbReference type="EnsemblPlants" id="KQL22652"/>
    </source>
</evidence>
<reference evidence="1" key="2">
    <citation type="submission" date="2018-08" db="UniProtKB">
        <authorList>
            <consortium name="EnsemblPlants"/>
        </authorList>
    </citation>
    <scope>IDENTIFICATION</scope>
    <source>
        <strain evidence="1">Yugu1</strain>
    </source>
</reference>
<keyword evidence="2" id="KW-1185">Reference proteome</keyword>
<name>K4A491_SETIT</name>
<dbReference type="Gramene" id="KQL22652">
    <property type="protein sequence ID" value="KQL22652"/>
    <property type="gene ID" value="SETIT_033695mg"/>
</dbReference>
<sequence length="34" mass="3854">MTAIVLLVCKYIHFLTIRLTRPLSCNHPSILQAS</sequence>
<dbReference type="HOGENOM" id="CLU_3377905_0_0_1"/>
<dbReference type="Proteomes" id="UP000004995">
    <property type="component" value="Unassembled WGS sequence"/>
</dbReference>
<dbReference type="InParanoid" id="K4A491"/>
<dbReference type="AlphaFoldDB" id="K4A491"/>
<accession>K4A491</accession>
<dbReference type="EMBL" id="AGNK02000701">
    <property type="status" value="NOT_ANNOTATED_CDS"/>
    <property type="molecule type" value="Genomic_DNA"/>
</dbReference>
<organism evidence="1 2">
    <name type="scientific">Setaria italica</name>
    <name type="common">Foxtail millet</name>
    <name type="synonym">Panicum italicum</name>
    <dbReference type="NCBI Taxonomy" id="4555"/>
    <lineage>
        <taxon>Eukaryota</taxon>
        <taxon>Viridiplantae</taxon>
        <taxon>Streptophyta</taxon>
        <taxon>Embryophyta</taxon>
        <taxon>Tracheophyta</taxon>
        <taxon>Spermatophyta</taxon>
        <taxon>Magnoliopsida</taxon>
        <taxon>Liliopsida</taxon>
        <taxon>Poales</taxon>
        <taxon>Poaceae</taxon>
        <taxon>PACMAD clade</taxon>
        <taxon>Panicoideae</taxon>
        <taxon>Panicodae</taxon>
        <taxon>Paniceae</taxon>
        <taxon>Cenchrinae</taxon>
        <taxon>Setaria</taxon>
    </lineage>
</organism>
<protein>
    <submittedName>
        <fullName evidence="1">Uncharacterized protein</fullName>
    </submittedName>
</protein>